<dbReference type="InterPro" id="IPR003423">
    <property type="entry name" value="OMP_efflux"/>
</dbReference>
<evidence type="ECO:0000256" key="8">
    <source>
        <dbReference type="SAM" id="Coils"/>
    </source>
</evidence>
<dbReference type="GO" id="GO:0015288">
    <property type="term" value="F:porin activity"/>
    <property type="evidence" value="ECO:0007669"/>
    <property type="project" value="TreeGrafter"/>
</dbReference>
<gene>
    <name evidence="9" type="ordered locus">Murru_1278</name>
</gene>
<evidence type="ECO:0000256" key="1">
    <source>
        <dbReference type="ARBA" id="ARBA00004442"/>
    </source>
</evidence>
<keyword evidence="3" id="KW-0813">Transport</keyword>
<dbReference type="Gene3D" id="1.20.1600.10">
    <property type="entry name" value="Outer membrane efflux proteins (OEP)"/>
    <property type="match status" value="1"/>
</dbReference>
<evidence type="ECO:0000256" key="7">
    <source>
        <dbReference type="ARBA" id="ARBA00023237"/>
    </source>
</evidence>
<dbReference type="PANTHER" id="PTHR30026:SF20">
    <property type="entry name" value="OUTER MEMBRANE PROTEIN TOLC"/>
    <property type="match status" value="1"/>
</dbReference>
<dbReference type="EMBL" id="CP002999">
    <property type="protein sequence ID" value="AEM70321.1"/>
    <property type="molecule type" value="Genomic_DNA"/>
</dbReference>
<dbReference type="HOGENOM" id="CLU_012817_11_1_10"/>
<evidence type="ECO:0000256" key="6">
    <source>
        <dbReference type="ARBA" id="ARBA00023136"/>
    </source>
</evidence>
<evidence type="ECO:0000256" key="2">
    <source>
        <dbReference type="ARBA" id="ARBA00007613"/>
    </source>
</evidence>
<keyword evidence="5" id="KW-0812">Transmembrane</keyword>
<proteinExistence type="inferred from homology"/>
<keyword evidence="4" id="KW-1134">Transmembrane beta strand</keyword>
<dbReference type="InterPro" id="IPR051906">
    <property type="entry name" value="TolC-like"/>
</dbReference>
<accession>G2PP69</accession>
<dbReference type="Proteomes" id="UP000008908">
    <property type="component" value="Chromosome"/>
</dbReference>
<keyword evidence="10" id="KW-1185">Reference proteome</keyword>
<name>G2PP69_ALLRU</name>
<reference evidence="10" key="1">
    <citation type="submission" date="2011-08" db="EMBL/GenBank/DDBJ databases">
        <title>The complete genome of Muricauda ruestringensis DSM 13258.</title>
        <authorList>
            <person name="Lucas S."/>
            <person name="Han J."/>
            <person name="Lapidus A."/>
            <person name="Bruce D."/>
            <person name="Goodwin L."/>
            <person name="Pitluck S."/>
            <person name="Peters L."/>
            <person name="Kyrpides N."/>
            <person name="Mavromatis K."/>
            <person name="Ivanova N."/>
            <person name="Ovchinnikova G."/>
            <person name="Teshima H."/>
            <person name="Detter J.C."/>
            <person name="Tapia R."/>
            <person name="Han C."/>
            <person name="Land M."/>
            <person name="Hauser L."/>
            <person name="Markowitz V."/>
            <person name="Cheng J.-F."/>
            <person name="Hugenholtz P."/>
            <person name="Woyke T."/>
            <person name="Wu D."/>
            <person name="Spring S."/>
            <person name="Schroeder M."/>
            <person name="Brambilla E."/>
            <person name="Klenk H.-P."/>
            <person name="Eisen J.A."/>
        </authorList>
    </citation>
    <scope>NUCLEOTIDE SEQUENCE [LARGE SCALE GENOMIC DNA]</scope>
    <source>
        <strain evidence="10">DSM 13258 / LMG 19739 / B1</strain>
    </source>
</reference>
<protein>
    <submittedName>
        <fullName evidence="9">Outer membrane efflux protein</fullName>
    </submittedName>
</protein>
<dbReference type="SUPFAM" id="SSF56954">
    <property type="entry name" value="Outer membrane efflux proteins (OEP)"/>
    <property type="match status" value="1"/>
</dbReference>
<dbReference type="RefSeq" id="WP_014032602.1">
    <property type="nucleotide sequence ID" value="NC_015945.1"/>
</dbReference>
<comment type="subcellular location">
    <subcellularLocation>
        <location evidence="1">Cell outer membrane</location>
    </subcellularLocation>
</comment>
<evidence type="ECO:0000313" key="10">
    <source>
        <dbReference type="Proteomes" id="UP000008908"/>
    </source>
</evidence>
<dbReference type="PANTHER" id="PTHR30026">
    <property type="entry name" value="OUTER MEMBRANE PROTEIN TOLC"/>
    <property type="match status" value="1"/>
</dbReference>
<dbReference type="eggNOG" id="COG1538">
    <property type="taxonomic scope" value="Bacteria"/>
</dbReference>
<dbReference type="OrthoDB" id="9811587at2"/>
<keyword evidence="8" id="KW-0175">Coiled coil</keyword>
<dbReference type="GO" id="GO:0009279">
    <property type="term" value="C:cell outer membrane"/>
    <property type="evidence" value="ECO:0007669"/>
    <property type="project" value="UniProtKB-SubCell"/>
</dbReference>
<organism evidence="9 10">
    <name type="scientific">Allomuricauda ruestringensis (strain DSM 13258 / CIP 107369 / LMG 19739 / B1)</name>
    <name type="common">Muricauda ruestringensis</name>
    <dbReference type="NCBI Taxonomy" id="886377"/>
    <lineage>
        <taxon>Bacteria</taxon>
        <taxon>Pseudomonadati</taxon>
        <taxon>Bacteroidota</taxon>
        <taxon>Flavobacteriia</taxon>
        <taxon>Flavobacteriales</taxon>
        <taxon>Flavobacteriaceae</taxon>
        <taxon>Flagellimonas</taxon>
    </lineage>
</organism>
<evidence type="ECO:0000256" key="3">
    <source>
        <dbReference type="ARBA" id="ARBA00022448"/>
    </source>
</evidence>
<comment type="similarity">
    <text evidence="2">Belongs to the outer membrane factor (OMF) (TC 1.B.17) family.</text>
</comment>
<sequence>MSLKTYITTLLLFASLIGFSQEVWTLEECVDYAIEHNLQVKNTSFSNESSRESYRQSIRDLLPSVNGSTNYTIRYGRSADPQTNDYVNSDFFSNNYSLNANLDLFRGFQKLNTIRASKFIYKATQEDILQEKFLLAFRVMSAFYDIKFYEGLVANSLEQLEISQGNYDLVEKQVELGLMAGADLYEAESNLLGDKLLLTQNRNLLTNAKLILIQEMNLTEVSDIKLQENLEQASVNENVALDSLYQSARGFVPLVKSQEYRVTAAKKQLQATRGTLFPSLSLVAGYGTSYFETNVDENGNVIPFKTQFNDNSSKFVGAQLNIPISNGWANHSQVKQQKIAHMQAKNNLEIQEQELFKLLQQLVQDNRALIAEYEQSTKKVEAQQLAFTIAQKRYEKGLINALELFQAKNLYGVAQNENLQVGLRLKVNQSTIDFYNGLPIFNIN</sequence>
<dbReference type="GO" id="GO:1990281">
    <property type="term" value="C:efflux pump complex"/>
    <property type="evidence" value="ECO:0007669"/>
    <property type="project" value="TreeGrafter"/>
</dbReference>
<dbReference type="STRING" id="886377.Murru_1278"/>
<evidence type="ECO:0000313" key="9">
    <source>
        <dbReference type="EMBL" id="AEM70321.1"/>
    </source>
</evidence>
<keyword evidence="7" id="KW-0998">Cell outer membrane</keyword>
<feature type="coiled-coil region" evidence="8">
    <location>
        <begin position="334"/>
        <end position="379"/>
    </location>
</feature>
<keyword evidence="6" id="KW-0472">Membrane</keyword>
<evidence type="ECO:0000256" key="4">
    <source>
        <dbReference type="ARBA" id="ARBA00022452"/>
    </source>
</evidence>
<dbReference type="Pfam" id="PF02321">
    <property type="entry name" value="OEP"/>
    <property type="match status" value="2"/>
</dbReference>
<reference evidence="9 10" key="2">
    <citation type="journal article" date="2012" name="Stand. Genomic Sci.">
        <title>Complete genome sequence of the facultatively anaerobic, appendaged bacterium Muricauda ruestringensis type strain (B1(T)).</title>
        <authorList>
            <person name="Huntemann M."/>
            <person name="Teshima H."/>
            <person name="Lapidus A."/>
            <person name="Nolan M."/>
            <person name="Lucas S."/>
            <person name="Hammon N."/>
            <person name="Deshpande S."/>
            <person name="Cheng J.F."/>
            <person name="Tapia R."/>
            <person name="Goodwin L.A."/>
            <person name="Pitluck S."/>
            <person name="Liolios K."/>
            <person name="Pagani I."/>
            <person name="Ivanova N."/>
            <person name="Mavromatis K."/>
            <person name="Mikhailova N."/>
            <person name="Pati A."/>
            <person name="Chen A."/>
            <person name="Palaniappan K."/>
            <person name="Land M."/>
            <person name="Hauser L."/>
            <person name="Pan C."/>
            <person name="Brambilla E.M."/>
            <person name="Rohde M."/>
            <person name="Spring S."/>
            <person name="Goker M."/>
            <person name="Detter J.C."/>
            <person name="Bristow J."/>
            <person name="Eisen J.A."/>
            <person name="Markowitz V."/>
            <person name="Hugenholtz P."/>
            <person name="Kyrpides N.C."/>
            <person name="Klenk H.P."/>
            <person name="Woyke T."/>
        </authorList>
    </citation>
    <scope>NUCLEOTIDE SEQUENCE [LARGE SCALE GENOMIC DNA]</scope>
    <source>
        <strain evidence="10">DSM 13258 / LMG 19739 / B1</strain>
    </source>
</reference>
<dbReference type="GO" id="GO:0015562">
    <property type="term" value="F:efflux transmembrane transporter activity"/>
    <property type="evidence" value="ECO:0007669"/>
    <property type="project" value="InterPro"/>
</dbReference>
<dbReference type="KEGG" id="mrs:Murru_1278"/>
<dbReference type="AlphaFoldDB" id="G2PP69"/>
<evidence type="ECO:0000256" key="5">
    <source>
        <dbReference type="ARBA" id="ARBA00022692"/>
    </source>
</evidence>